<dbReference type="KEGG" id="blr:BRLA_c045580"/>
<dbReference type="STRING" id="1042163.BRLA_c045580"/>
<organism evidence="1 2">
    <name type="scientific">Brevibacillus laterosporus LMG 15441</name>
    <dbReference type="NCBI Taxonomy" id="1042163"/>
    <lineage>
        <taxon>Bacteria</taxon>
        <taxon>Bacillati</taxon>
        <taxon>Bacillota</taxon>
        <taxon>Bacilli</taxon>
        <taxon>Bacillales</taxon>
        <taxon>Paenibacillaceae</taxon>
        <taxon>Brevibacillus</taxon>
    </lineage>
</organism>
<sequence>MNRRSASLHIQDSRIVPAYKVIPQRLMSFLMGKERSKRFQHIGTWSPLFLGGHVPFSFFFTAIGRFDANKSYSGKTLYSKSPPQITPSKWSNLRKIIMSLMVKKEGRIDETITNIPVHDCL</sequence>
<dbReference type="Proteomes" id="UP000005850">
    <property type="component" value="Chromosome"/>
</dbReference>
<gene>
    <name evidence="1" type="ORF">BRLA_c045580</name>
</gene>
<protein>
    <submittedName>
        <fullName evidence="1">Uncharacterized protein</fullName>
    </submittedName>
</protein>
<dbReference type="EMBL" id="CP007806">
    <property type="protein sequence ID" value="AIG28822.1"/>
    <property type="molecule type" value="Genomic_DNA"/>
</dbReference>
<name>A0A075R8C6_BRELA</name>
<dbReference type="AlphaFoldDB" id="A0A075R8C6"/>
<dbReference type="HOGENOM" id="CLU_2033644_0_0_9"/>
<evidence type="ECO:0000313" key="1">
    <source>
        <dbReference type="EMBL" id="AIG28822.1"/>
    </source>
</evidence>
<evidence type="ECO:0000313" key="2">
    <source>
        <dbReference type="Proteomes" id="UP000005850"/>
    </source>
</evidence>
<proteinExistence type="predicted"/>
<reference evidence="1 2" key="1">
    <citation type="journal article" date="2011" name="J. Bacteriol.">
        <title>Genome sequence of Brevibacillus laterosporus LMG 15441, a pathogen of invertebrates.</title>
        <authorList>
            <person name="Djukic M."/>
            <person name="Poehlein A."/>
            <person name="Thurmer A."/>
            <person name="Daniel R."/>
        </authorList>
    </citation>
    <scope>NUCLEOTIDE SEQUENCE [LARGE SCALE GENOMIC DNA]</scope>
    <source>
        <strain evidence="1 2">LMG 15441</strain>
    </source>
</reference>
<keyword evidence="2" id="KW-1185">Reference proteome</keyword>
<accession>A0A075R8C6</accession>